<protein>
    <submittedName>
        <fullName evidence="3">Recombinase</fullName>
    </submittedName>
</protein>
<evidence type="ECO:0000256" key="2">
    <source>
        <dbReference type="SAM" id="Coils"/>
    </source>
</evidence>
<organism evidence="3 4">
    <name type="scientific">Parablautia intestinalis</name>
    <dbReference type="NCBI Taxonomy" id="2320100"/>
    <lineage>
        <taxon>Bacteria</taxon>
        <taxon>Bacillati</taxon>
        <taxon>Bacillota</taxon>
        <taxon>Clostridia</taxon>
        <taxon>Lachnospirales</taxon>
        <taxon>Lachnospiraceae</taxon>
        <taxon>Parablautia</taxon>
    </lineage>
</organism>
<dbReference type="CDD" id="cd17242">
    <property type="entry name" value="MobM_relaxase"/>
    <property type="match status" value="1"/>
</dbReference>
<dbReference type="InterPro" id="IPR001668">
    <property type="entry name" value="Mob_Pre"/>
</dbReference>
<dbReference type="Pfam" id="PF01076">
    <property type="entry name" value="Mob_Pre"/>
    <property type="match status" value="1"/>
</dbReference>
<dbReference type="OrthoDB" id="9800759at2"/>
<keyword evidence="2" id="KW-0175">Coiled coil</keyword>
<feature type="coiled-coil region" evidence="2">
    <location>
        <begin position="410"/>
        <end position="437"/>
    </location>
</feature>
<dbReference type="GO" id="GO:0003677">
    <property type="term" value="F:DNA binding"/>
    <property type="evidence" value="ECO:0007669"/>
    <property type="project" value="InterPro"/>
</dbReference>
<name>A0A3A9AS79_9FIRM</name>
<keyword evidence="4" id="KW-1185">Reference proteome</keyword>
<dbReference type="GO" id="GO:0006310">
    <property type="term" value="P:DNA recombination"/>
    <property type="evidence" value="ECO:0007669"/>
    <property type="project" value="InterPro"/>
</dbReference>
<dbReference type="EMBL" id="RAYQ01000014">
    <property type="protein sequence ID" value="RKI90403.1"/>
    <property type="molecule type" value="Genomic_DNA"/>
</dbReference>
<evidence type="ECO:0000256" key="1">
    <source>
        <dbReference type="ARBA" id="ARBA00010657"/>
    </source>
</evidence>
<dbReference type="Gene3D" id="3.30.930.30">
    <property type="match status" value="1"/>
</dbReference>
<comment type="caution">
    <text evidence="3">The sequence shown here is derived from an EMBL/GenBank/DDBJ whole genome shotgun (WGS) entry which is preliminary data.</text>
</comment>
<evidence type="ECO:0000313" key="4">
    <source>
        <dbReference type="Proteomes" id="UP000280696"/>
    </source>
</evidence>
<evidence type="ECO:0000313" key="3">
    <source>
        <dbReference type="EMBL" id="RKI90403.1"/>
    </source>
</evidence>
<feature type="coiled-coil region" evidence="2">
    <location>
        <begin position="216"/>
        <end position="289"/>
    </location>
</feature>
<comment type="similarity">
    <text evidence="1">Belongs to the plasmid mobilization pre family.</text>
</comment>
<dbReference type="AlphaFoldDB" id="A0A3A9AS79"/>
<accession>A0A3A9AS79</accession>
<proteinExistence type="inferred from homology"/>
<reference evidence="3 4" key="1">
    <citation type="submission" date="2018-09" db="EMBL/GenBank/DDBJ databases">
        <title>Murine metabolic-syndrome-specific gut microbial biobank.</title>
        <authorList>
            <person name="Liu C."/>
        </authorList>
    </citation>
    <scope>NUCLEOTIDE SEQUENCE [LARGE SCALE GENOMIC DNA]</scope>
    <source>
        <strain evidence="3 4">0.1xD8-82</strain>
    </source>
</reference>
<sequence length="437" mass="51317">MKRTISFTTGKGSVNHNSRKFHATNIDPERSHLNIEYFNENIKDVYHELFDEALARYNEKQTRNDRRIDDYYEKILSGKQEKPFYEIVVQIGDKDNMGAKTEDGQLAGKILDEYMKGFQKRNPTLKVFSAYLHMDEATPHLHIDFIPYVTGSKRGLETRVSLKKALESLGFKGGTRSETERNQWYAHEKKQLSELMLNHGIEWEKKGTHEKHLSVLDFKKQERSKEVEELEKKKTELQSENQSYEEINENLKGQLSELDDEIRSMQNGMEKSKKEAESARKQADKYQKRMQELAPMVKDMEHMAAKFSDNPEQVLPEAGSIESGKSYREKKAKPLMEKIVKVLRSVYASYLDVSRKFDKLQLSYNRTVEKANNLSDRFHEIYTENQELKEIVRDYECVKAVLGKEKVSGIVQMEKQREQLLKEQKRAERRKQNREAR</sequence>
<dbReference type="RefSeq" id="WP_120470556.1">
    <property type="nucleotide sequence ID" value="NZ_RAYQ01000014.1"/>
</dbReference>
<dbReference type="Proteomes" id="UP000280696">
    <property type="component" value="Unassembled WGS sequence"/>
</dbReference>
<gene>
    <name evidence="3" type="ORF">D7V94_13285</name>
</gene>